<dbReference type="EMBL" id="CH476630">
    <property type="protein sequence ID" value="EDN91772.1"/>
    <property type="molecule type" value="Genomic_DNA"/>
</dbReference>
<evidence type="ECO:0000313" key="1">
    <source>
        <dbReference type="EMBL" id="EDN91772.1"/>
    </source>
</evidence>
<proteinExistence type="predicted"/>
<sequence length="102" mass="11548">MCLKLPYSKGGASFEPSSLHFFPTEYSTKCNRKTTMEVLFSFPSMADFVLYRRFIYCIPKLHTLILSNASRLVVDEGRKVAICTPVSINASSITPIQHRLLD</sequence>
<dbReference type="Proteomes" id="UP000001312">
    <property type="component" value="Unassembled WGS sequence"/>
</dbReference>
<dbReference type="KEGG" id="ssl:SS1G_07632"/>
<reference evidence="2" key="1">
    <citation type="journal article" date="2011" name="PLoS Genet.">
        <title>Genomic analysis of the necrotrophic fungal pathogens Sclerotinia sclerotiorum and Botrytis cinerea.</title>
        <authorList>
            <person name="Amselem J."/>
            <person name="Cuomo C.A."/>
            <person name="van Kan J.A."/>
            <person name="Viaud M."/>
            <person name="Benito E.P."/>
            <person name="Couloux A."/>
            <person name="Coutinho P.M."/>
            <person name="de Vries R.P."/>
            <person name="Dyer P.S."/>
            <person name="Fillinger S."/>
            <person name="Fournier E."/>
            <person name="Gout L."/>
            <person name="Hahn M."/>
            <person name="Kohn L."/>
            <person name="Lapalu N."/>
            <person name="Plummer K.M."/>
            <person name="Pradier J.M."/>
            <person name="Quevillon E."/>
            <person name="Sharon A."/>
            <person name="Simon A."/>
            <person name="ten Have A."/>
            <person name="Tudzynski B."/>
            <person name="Tudzynski P."/>
            <person name="Wincker P."/>
            <person name="Andrew M."/>
            <person name="Anthouard V."/>
            <person name="Beever R.E."/>
            <person name="Beffa R."/>
            <person name="Benoit I."/>
            <person name="Bouzid O."/>
            <person name="Brault B."/>
            <person name="Chen Z."/>
            <person name="Choquer M."/>
            <person name="Collemare J."/>
            <person name="Cotton P."/>
            <person name="Danchin E.G."/>
            <person name="Da Silva C."/>
            <person name="Gautier A."/>
            <person name="Giraud C."/>
            <person name="Giraud T."/>
            <person name="Gonzalez C."/>
            <person name="Grossetete S."/>
            <person name="Guldener U."/>
            <person name="Henrissat B."/>
            <person name="Howlett B.J."/>
            <person name="Kodira C."/>
            <person name="Kretschmer M."/>
            <person name="Lappartient A."/>
            <person name="Leroch M."/>
            <person name="Levis C."/>
            <person name="Mauceli E."/>
            <person name="Neuveglise C."/>
            <person name="Oeser B."/>
            <person name="Pearson M."/>
            <person name="Poulain J."/>
            <person name="Poussereau N."/>
            <person name="Quesneville H."/>
            <person name="Rascle C."/>
            <person name="Schumacher J."/>
            <person name="Segurens B."/>
            <person name="Sexton A."/>
            <person name="Silva E."/>
            <person name="Sirven C."/>
            <person name="Soanes D.M."/>
            <person name="Talbot N.J."/>
            <person name="Templeton M."/>
            <person name="Yandava C."/>
            <person name="Yarden O."/>
            <person name="Zeng Q."/>
            <person name="Rollins J.A."/>
            <person name="Lebrun M.H."/>
            <person name="Dickman M."/>
        </authorList>
    </citation>
    <scope>NUCLEOTIDE SEQUENCE [LARGE SCALE GENOMIC DNA]</scope>
    <source>
        <strain evidence="2">ATCC 18683 / 1980 / Ss-1</strain>
    </source>
</reference>
<evidence type="ECO:0000313" key="2">
    <source>
        <dbReference type="Proteomes" id="UP000001312"/>
    </source>
</evidence>
<protein>
    <submittedName>
        <fullName evidence="1">Uncharacterized protein</fullName>
    </submittedName>
</protein>
<organism evidence="1 2">
    <name type="scientific">Sclerotinia sclerotiorum (strain ATCC 18683 / 1980 / Ss-1)</name>
    <name type="common">White mold</name>
    <name type="synonym">Whetzelinia sclerotiorum</name>
    <dbReference type="NCBI Taxonomy" id="665079"/>
    <lineage>
        <taxon>Eukaryota</taxon>
        <taxon>Fungi</taxon>
        <taxon>Dikarya</taxon>
        <taxon>Ascomycota</taxon>
        <taxon>Pezizomycotina</taxon>
        <taxon>Leotiomycetes</taxon>
        <taxon>Helotiales</taxon>
        <taxon>Sclerotiniaceae</taxon>
        <taxon>Sclerotinia</taxon>
    </lineage>
</organism>
<accession>A7EQN0</accession>
<gene>
    <name evidence="1" type="ORF">SS1G_07632</name>
</gene>
<dbReference type="AlphaFoldDB" id="A7EQN0"/>
<keyword evidence="2" id="KW-1185">Reference proteome</keyword>
<dbReference type="GeneID" id="5487527"/>
<dbReference type="InParanoid" id="A7EQN0"/>
<name>A7EQN0_SCLS1</name>
<dbReference type="RefSeq" id="XP_001591008.1">
    <property type="nucleotide sequence ID" value="XM_001590958.1"/>
</dbReference>